<evidence type="ECO:0000256" key="4">
    <source>
        <dbReference type="ARBA" id="ARBA00022870"/>
    </source>
</evidence>
<sequence>MQASISQYVQDELISSTVRILNLSPSEFRVTDRNLLSKNPKCSICDIVLKTEVLYSIEYLMELWERVSQKDPKFVFKNTGVTVSLSCYIQPPIKPETHINLKEFNTLNVNEVLIIGVSDIVAIKPSRRGVLTKCVIRRCYKTSSFTLEFITFGPENELEYNSLLDIIYTKREKLTRVTMESCVDSQRKRLSSYGGLRSIKYRSTKLRDSVVRDSLRPATICRRVGKRGYGVFFERWFIVCFILATVVVGYAVFKELYKESYKPVL</sequence>
<evidence type="ECO:0000256" key="1">
    <source>
        <dbReference type="ARBA" id="ARBA00022553"/>
    </source>
</evidence>
<keyword evidence="2" id="KW-1048">Host nucleus</keyword>
<evidence type="ECO:0000256" key="8">
    <source>
        <dbReference type="ARBA" id="ARBA00043948"/>
    </source>
</evidence>
<dbReference type="GeneID" id="16747423"/>
<evidence type="ECO:0000256" key="2">
    <source>
        <dbReference type="ARBA" id="ARBA00022562"/>
    </source>
</evidence>
<evidence type="ECO:0000313" key="10">
    <source>
        <dbReference type="EMBL" id="AGT99228.1"/>
    </source>
</evidence>
<dbReference type="EMBL" id="KF017583">
    <property type="protein sequence ID" value="AGT99228.1"/>
    <property type="molecule type" value="Genomic_DNA"/>
</dbReference>
<keyword evidence="3 9" id="KW-0812">Transmembrane</keyword>
<accession>U3GV85</accession>
<keyword evidence="1" id="KW-0597">Phosphoprotein</keyword>
<evidence type="ECO:0000256" key="6">
    <source>
        <dbReference type="ARBA" id="ARBA00022989"/>
    </source>
</evidence>
<proteinExistence type="inferred from homology"/>
<keyword evidence="7 9" id="KW-0472">Membrane</keyword>
<dbReference type="OrthoDB" id="12689at10239"/>
<organism evidence="10 11">
    <name type="scientific">Suid betaherpesvirus 2</name>
    <dbReference type="NCBI Taxonomy" id="1608255"/>
    <lineage>
        <taxon>Viruses</taxon>
        <taxon>Duplodnaviria</taxon>
        <taxon>Heunggongvirae</taxon>
        <taxon>Peploviricota</taxon>
        <taxon>Herviviricetes</taxon>
        <taxon>Herpesvirales</taxon>
        <taxon>Orthoherpesviridae</taxon>
        <taxon>Betaherpesvirinae</taxon>
        <taxon>Roseolovirus</taxon>
        <taxon>Roseolovirus suidbeta2</taxon>
    </lineage>
</organism>
<dbReference type="GO" id="GO:0044201">
    <property type="term" value="C:host cell nuclear inner membrane"/>
    <property type="evidence" value="ECO:0007669"/>
    <property type="project" value="UniProtKB-SubCell"/>
</dbReference>
<comment type="subcellular location">
    <subcellularLocation>
        <location evidence="8">Host nucleus inner membrane</location>
        <topology evidence="8">Single-pass membrane protein</topology>
    </subcellularLocation>
</comment>
<dbReference type="Proteomes" id="UP000243849">
    <property type="component" value="Segment"/>
</dbReference>
<dbReference type="Pfam" id="PF04541">
    <property type="entry name" value="Herpes_U34"/>
    <property type="match status" value="1"/>
</dbReference>
<dbReference type="InterPro" id="IPR007626">
    <property type="entry name" value="Herpesvirus_viron_egress-type"/>
</dbReference>
<evidence type="ECO:0000256" key="7">
    <source>
        <dbReference type="ARBA" id="ARBA00023136"/>
    </source>
</evidence>
<evidence type="ECO:0000256" key="9">
    <source>
        <dbReference type="SAM" id="Phobius"/>
    </source>
</evidence>
<reference evidence="10 11" key="1">
    <citation type="submission" date="2013-05" db="EMBL/GenBank/DDBJ databases">
        <title>Genome organization and molecular characterization of porcine cytomegalovirus.</title>
        <authorList>
            <person name="Gu W."/>
            <person name="Zhou L."/>
            <person name="Ge X."/>
            <person name="Guo X."/>
            <person name="Yang H."/>
        </authorList>
    </citation>
    <scope>NUCLEOTIDE SEQUENCE [LARGE SCALE GENOMIC DNA]</scope>
    <source>
        <strain evidence="10 11">BJ09</strain>
    </source>
</reference>
<evidence type="ECO:0000256" key="3">
    <source>
        <dbReference type="ARBA" id="ARBA00022692"/>
    </source>
</evidence>
<keyword evidence="5" id="KW-0426">Late protein</keyword>
<protein>
    <submittedName>
        <fullName evidence="10">Virion protein</fullName>
    </submittedName>
</protein>
<dbReference type="HAMAP" id="MF_04024">
    <property type="entry name" value="HSV_NEC2"/>
    <property type="match status" value="1"/>
</dbReference>
<dbReference type="RefSeq" id="YP_008492973.1">
    <property type="nucleotide sequence ID" value="NC_022233.1"/>
</dbReference>
<evidence type="ECO:0000313" key="11">
    <source>
        <dbReference type="Proteomes" id="UP000243849"/>
    </source>
</evidence>
<dbReference type="KEGG" id="vg:16747423"/>
<evidence type="ECO:0000256" key="5">
    <source>
        <dbReference type="ARBA" id="ARBA00022921"/>
    </source>
</evidence>
<keyword evidence="6 9" id="KW-1133">Transmembrane helix</keyword>
<name>U3GV85_9BETA</name>
<feature type="transmembrane region" description="Helical" evidence="9">
    <location>
        <begin position="232"/>
        <end position="253"/>
    </location>
</feature>
<keyword evidence="4" id="KW-1043">Host membrane</keyword>
<gene>
    <name evidence="10" type="primary">U34</name>
</gene>
<keyword evidence="11" id="KW-1185">Reference proteome</keyword>